<evidence type="ECO:0000259" key="1">
    <source>
        <dbReference type="SMART" id="SM00418"/>
    </source>
</evidence>
<dbReference type="AlphaFoldDB" id="A0A2T2WKI9"/>
<accession>A0A2T2WKI9</accession>
<sequence>MKDLFRNKSFMRGMSAVNSITQDAEFFHLLGHPLRIALLQYLASVPQATATECAPVVGASPSTCSWHLRMLAKGGFVESVIAGDGRVRPWRYTGPQQIQLSNEGPASMLQDAILQQDRQVVERFLQRKNQYAPEWRASATFVQSVLRINPDQLRDLQKDIQAVLEKYRSLATEMISPPAERVYTTFYAVPWFH</sequence>
<dbReference type="EMBL" id="PXYT01000104">
    <property type="protein sequence ID" value="PSR22753.1"/>
    <property type="molecule type" value="Genomic_DNA"/>
</dbReference>
<dbReference type="CDD" id="cd00090">
    <property type="entry name" value="HTH_ARSR"/>
    <property type="match status" value="1"/>
</dbReference>
<dbReference type="InterPro" id="IPR036390">
    <property type="entry name" value="WH_DNA-bd_sf"/>
</dbReference>
<dbReference type="InterPro" id="IPR036388">
    <property type="entry name" value="WH-like_DNA-bd_sf"/>
</dbReference>
<name>A0A2T2WKI9_9FIRM</name>
<dbReference type="InterPro" id="IPR001845">
    <property type="entry name" value="HTH_ArsR_DNA-bd_dom"/>
</dbReference>
<dbReference type="InterPro" id="IPR011991">
    <property type="entry name" value="ArsR-like_HTH"/>
</dbReference>
<organism evidence="2 3">
    <name type="scientific">Sulfobacillus benefaciens</name>
    <dbReference type="NCBI Taxonomy" id="453960"/>
    <lineage>
        <taxon>Bacteria</taxon>
        <taxon>Bacillati</taxon>
        <taxon>Bacillota</taxon>
        <taxon>Clostridia</taxon>
        <taxon>Eubacteriales</taxon>
        <taxon>Clostridiales Family XVII. Incertae Sedis</taxon>
        <taxon>Sulfobacillus</taxon>
    </lineage>
</organism>
<protein>
    <submittedName>
        <fullName evidence="2">Transcriptional regulator</fullName>
    </submittedName>
</protein>
<proteinExistence type="predicted"/>
<dbReference type="SMART" id="SM00418">
    <property type="entry name" value="HTH_ARSR"/>
    <property type="match status" value="1"/>
</dbReference>
<dbReference type="Gene3D" id="1.10.10.10">
    <property type="entry name" value="Winged helix-like DNA-binding domain superfamily/Winged helix DNA-binding domain"/>
    <property type="match status" value="1"/>
</dbReference>
<gene>
    <name evidence="2" type="ORF">C7B43_20555</name>
</gene>
<comment type="caution">
    <text evidence="2">The sequence shown here is derived from an EMBL/GenBank/DDBJ whole genome shotgun (WGS) entry which is preliminary data.</text>
</comment>
<dbReference type="Proteomes" id="UP000242699">
    <property type="component" value="Unassembled WGS sequence"/>
</dbReference>
<dbReference type="GO" id="GO:0003700">
    <property type="term" value="F:DNA-binding transcription factor activity"/>
    <property type="evidence" value="ECO:0007669"/>
    <property type="project" value="InterPro"/>
</dbReference>
<evidence type="ECO:0000313" key="3">
    <source>
        <dbReference type="Proteomes" id="UP000242699"/>
    </source>
</evidence>
<reference evidence="2 3" key="1">
    <citation type="journal article" date="2014" name="BMC Genomics">
        <title>Comparison of environmental and isolate Sulfobacillus genomes reveals diverse carbon, sulfur, nitrogen, and hydrogen metabolisms.</title>
        <authorList>
            <person name="Justice N.B."/>
            <person name="Norman A."/>
            <person name="Brown C.T."/>
            <person name="Singh A."/>
            <person name="Thomas B.C."/>
            <person name="Banfield J.F."/>
        </authorList>
    </citation>
    <scope>NUCLEOTIDE SEQUENCE [LARGE SCALE GENOMIC DNA]</scope>
    <source>
        <strain evidence="2">AMDSBA1</strain>
    </source>
</reference>
<dbReference type="Pfam" id="PF12840">
    <property type="entry name" value="HTH_20"/>
    <property type="match status" value="1"/>
</dbReference>
<evidence type="ECO:0000313" key="2">
    <source>
        <dbReference type="EMBL" id="PSR22753.1"/>
    </source>
</evidence>
<feature type="domain" description="HTH arsR-type" evidence="1">
    <location>
        <begin position="25"/>
        <end position="114"/>
    </location>
</feature>
<dbReference type="SUPFAM" id="SSF46785">
    <property type="entry name" value="Winged helix' DNA-binding domain"/>
    <property type="match status" value="1"/>
</dbReference>